<feature type="domain" description="Phosphatidylglycerol lysyltransferase C-terminal" evidence="1">
    <location>
        <begin position="42"/>
        <end position="333"/>
    </location>
</feature>
<dbReference type="InterPro" id="IPR016181">
    <property type="entry name" value="Acyl_CoA_acyltransferase"/>
</dbReference>
<dbReference type="PANTHER" id="PTHR41373:SF1">
    <property type="entry name" value="PHOSPHATIDYLGLYCEROL LYSYLTRANSFERASE C-TERMINAL DOMAIN-CONTAINING PROTEIN"/>
    <property type="match status" value="1"/>
</dbReference>
<dbReference type="EMBL" id="JARYZI010000001">
    <property type="protein sequence ID" value="MDH8676508.1"/>
    <property type="molecule type" value="Genomic_DNA"/>
</dbReference>
<protein>
    <submittedName>
        <fullName evidence="2">Phosphatidylglycerol lysyltransferase domain-containing protein</fullName>
    </submittedName>
</protein>
<dbReference type="InterPro" id="IPR024320">
    <property type="entry name" value="LPG_synthase_C"/>
</dbReference>
<organism evidence="2 3">
    <name type="scientific">Fusibacter bizertensis</name>
    <dbReference type="NCBI Taxonomy" id="1488331"/>
    <lineage>
        <taxon>Bacteria</taxon>
        <taxon>Bacillati</taxon>
        <taxon>Bacillota</taxon>
        <taxon>Clostridia</taxon>
        <taxon>Eubacteriales</taxon>
        <taxon>Eubacteriales Family XII. Incertae Sedis</taxon>
        <taxon>Fusibacter</taxon>
    </lineage>
</organism>
<dbReference type="RefSeq" id="WP_281092311.1">
    <property type="nucleotide sequence ID" value="NZ_JARYZI010000001.1"/>
</dbReference>
<gene>
    <name evidence="2" type="ORF">QE109_00035</name>
</gene>
<reference evidence="2 3" key="1">
    <citation type="submission" date="2023-04" db="EMBL/GenBank/DDBJ databases">
        <title>Fusibacter bizertensis strain WBS, isolated from littoral bottom sediments of the Arctic seas - biochemical and genomic analysis.</title>
        <authorList>
            <person name="Brioukhanov A.L."/>
        </authorList>
    </citation>
    <scope>NUCLEOTIDE SEQUENCE [LARGE SCALE GENOMIC DNA]</scope>
    <source>
        <strain evidence="2 3">WBS</strain>
    </source>
</reference>
<dbReference type="PANTHER" id="PTHR41373">
    <property type="entry name" value="DUF2156 DOMAIN-CONTAINING PROTEIN"/>
    <property type="match status" value="1"/>
</dbReference>
<evidence type="ECO:0000259" key="1">
    <source>
        <dbReference type="Pfam" id="PF09924"/>
    </source>
</evidence>
<dbReference type="Gene3D" id="3.40.630.30">
    <property type="match status" value="1"/>
</dbReference>
<comment type="caution">
    <text evidence="2">The sequence shown here is derived from an EMBL/GenBank/DDBJ whole genome shotgun (WGS) entry which is preliminary data.</text>
</comment>
<dbReference type="Pfam" id="PF09924">
    <property type="entry name" value="LPG_synthase_C"/>
    <property type="match status" value="1"/>
</dbReference>
<dbReference type="SUPFAM" id="SSF55729">
    <property type="entry name" value="Acyl-CoA N-acyltransferases (Nat)"/>
    <property type="match status" value="2"/>
</dbReference>
<proteinExistence type="predicted"/>
<accession>A0ABT6N7V5</accession>
<dbReference type="Proteomes" id="UP001158045">
    <property type="component" value="Unassembled WGS sequence"/>
</dbReference>
<evidence type="ECO:0000313" key="3">
    <source>
        <dbReference type="Proteomes" id="UP001158045"/>
    </source>
</evidence>
<evidence type="ECO:0000313" key="2">
    <source>
        <dbReference type="EMBL" id="MDH8676508.1"/>
    </source>
</evidence>
<sequence length="338" mass="39381">MNAFNKIQIEEITDKVLNNEYDIFVPFSPEAYDKLRPYYTKYTSHVSELNLTNLSIWYKKYNLHYIELGGYVWFVYHPDNINQMMLSEPVGDSLDLSALSKATKMLFDYMAQYKFRIVFRHVSEEFKQFLTVYVDSDEALFNSNLKVKLDIHTNEDDYDYIYLVENLANLSGNKFHKKKNHLNQFFKNYEGRYVISPIDTSNANDALTAARNWCIANGCGETYDLCHEYNGIYRILNEWNAYSRKGLIGIVIYLDHTPVALTFGELIQNDTFLVHIEKAAADVMGAYTAINYSLANLVKEQCIYVNREQDMGIEGIKKAKQSYHPITLIAKYNIKVIY</sequence>
<dbReference type="PIRSF" id="PIRSF018688">
    <property type="entry name" value="UCP018688"/>
    <property type="match status" value="1"/>
</dbReference>
<keyword evidence="3" id="KW-1185">Reference proteome</keyword>
<name>A0ABT6N7V5_9FIRM</name>
<dbReference type="InterPro" id="IPR016732">
    <property type="entry name" value="UCP018688"/>
</dbReference>